<accession>A0A1A9GJL7</accession>
<evidence type="ECO:0000256" key="1">
    <source>
        <dbReference type="SAM" id="Phobius"/>
    </source>
</evidence>
<keyword evidence="1" id="KW-0812">Transmembrane</keyword>
<evidence type="ECO:0008006" key="4">
    <source>
        <dbReference type="Google" id="ProtNLM"/>
    </source>
</evidence>
<keyword evidence="1" id="KW-0472">Membrane</keyword>
<dbReference type="PATRIC" id="fig|1300347.3.peg.2025"/>
<dbReference type="InterPro" id="IPR025443">
    <property type="entry name" value="DUF4307"/>
</dbReference>
<dbReference type="RefSeq" id="WP_068108922.1">
    <property type="nucleotide sequence ID" value="NZ_CP015079.1"/>
</dbReference>
<dbReference type="EMBL" id="CP015079">
    <property type="protein sequence ID" value="ANH38454.1"/>
    <property type="molecule type" value="Genomic_DNA"/>
</dbReference>
<keyword evidence="3" id="KW-1185">Reference proteome</keyword>
<dbReference type="Pfam" id="PF14155">
    <property type="entry name" value="DUF4307"/>
    <property type="match status" value="1"/>
</dbReference>
<dbReference type="AlphaFoldDB" id="A0A1A9GJL7"/>
<dbReference type="KEGG" id="ndk:I601_2026"/>
<keyword evidence="1" id="KW-1133">Transmembrane helix</keyword>
<sequence>MTSQDLLAERYGAPAPWRRRALLVLIGVVAATCLAWLTWTTLVHASPAVKSEIVGFDVVDEHVATAVIDVRLQDDATGVQCLVRAYAEDKATVGELVFEPDRGGRTELRIRTERLATAVENVGCTAEGQPRPR</sequence>
<protein>
    <recommendedName>
        <fullName evidence="4">DUF4307 domain-containing protein</fullName>
    </recommendedName>
</protein>
<proteinExistence type="predicted"/>
<dbReference type="Proteomes" id="UP000077868">
    <property type="component" value="Chromosome"/>
</dbReference>
<evidence type="ECO:0000313" key="2">
    <source>
        <dbReference type="EMBL" id="ANH38454.1"/>
    </source>
</evidence>
<evidence type="ECO:0000313" key="3">
    <source>
        <dbReference type="Proteomes" id="UP000077868"/>
    </source>
</evidence>
<dbReference type="STRING" id="1300347.I601_2026"/>
<name>A0A1A9GJL7_9ACTN</name>
<feature type="transmembrane region" description="Helical" evidence="1">
    <location>
        <begin position="21"/>
        <end position="39"/>
    </location>
</feature>
<gene>
    <name evidence="2" type="ORF">I601_2026</name>
</gene>
<organism evidence="2 3">
    <name type="scientific">Nocardioides dokdonensis FR1436</name>
    <dbReference type="NCBI Taxonomy" id="1300347"/>
    <lineage>
        <taxon>Bacteria</taxon>
        <taxon>Bacillati</taxon>
        <taxon>Actinomycetota</taxon>
        <taxon>Actinomycetes</taxon>
        <taxon>Propionibacteriales</taxon>
        <taxon>Nocardioidaceae</taxon>
        <taxon>Nocardioides</taxon>
    </lineage>
</organism>
<reference evidence="2 3" key="1">
    <citation type="submission" date="2016-03" db="EMBL/GenBank/DDBJ databases">
        <title>Complete genome sequence of a soil Actinobacterium, Nocardioides dokdonensis FR1436.</title>
        <authorList>
            <person name="Kwon S.-K."/>
            <person name="Kim K."/>
            <person name="Kim J.F."/>
        </authorList>
    </citation>
    <scope>NUCLEOTIDE SEQUENCE [LARGE SCALE GENOMIC DNA]</scope>
    <source>
        <strain evidence="2 3">FR1436</strain>
    </source>
</reference>